<keyword evidence="5" id="KW-0496">Mitochondrion</keyword>
<organism evidence="9 10">
    <name type="scientific">Paramormyrops kingsleyae</name>
    <dbReference type="NCBI Taxonomy" id="1676925"/>
    <lineage>
        <taxon>Eukaryota</taxon>
        <taxon>Metazoa</taxon>
        <taxon>Chordata</taxon>
        <taxon>Craniata</taxon>
        <taxon>Vertebrata</taxon>
        <taxon>Euteleostomi</taxon>
        <taxon>Actinopterygii</taxon>
        <taxon>Neopterygii</taxon>
        <taxon>Teleostei</taxon>
        <taxon>Osteoglossocephala</taxon>
        <taxon>Osteoglossomorpha</taxon>
        <taxon>Osteoglossiformes</taxon>
        <taxon>Mormyridae</taxon>
        <taxon>Paramormyrops</taxon>
    </lineage>
</organism>
<dbReference type="PANTHER" id="PTHR15909:SF0">
    <property type="entry name" value="LARGE RIBOSOMAL SUBUNIT PROTEIN BL35M"/>
    <property type="match status" value="1"/>
</dbReference>
<protein>
    <recommendedName>
        <fullName evidence="7">Large ribosomal subunit protein bL35m</fullName>
    </recommendedName>
    <alternativeName>
        <fullName evidence="8">39S ribosomal protein L35, mitochondrial</fullName>
    </alternativeName>
</protein>
<dbReference type="GO" id="GO:1990904">
    <property type="term" value="C:ribonucleoprotein complex"/>
    <property type="evidence" value="ECO:0007669"/>
    <property type="project" value="UniProtKB-KW"/>
</dbReference>
<dbReference type="AlphaFoldDB" id="A0A3B3QZX3"/>
<keyword evidence="10" id="KW-1185">Reference proteome</keyword>
<name>A0A3B3QZX3_9TELE</name>
<dbReference type="InterPro" id="IPR019338">
    <property type="entry name" value="Ribosomal_bL35m"/>
</dbReference>
<dbReference type="STRING" id="1676925.ENSPKIP00000011469"/>
<dbReference type="Pfam" id="PF01632">
    <property type="entry name" value="Ribosomal_L35p"/>
    <property type="match status" value="1"/>
</dbReference>
<dbReference type="InterPro" id="IPR021137">
    <property type="entry name" value="Ribosomal_bL35-like"/>
</dbReference>
<dbReference type="GO" id="GO:0005739">
    <property type="term" value="C:mitochondrion"/>
    <property type="evidence" value="ECO:0007669"/>
    <property type="project" value="UniProtKB-SubCell"/>
</dbReference>
<dbReference type="GO" id="GO:0006412">
    <property type="term" value="P:translation"/>
    <property type="evidence" value="ECO:0007669"/>
    <property type="project" value="InterPro"/>
</dbReference>
<comment type="similarity">
    <text evidence="2">Belongs to the bacterial ribosomal protein bL35 family.</text>
</comment>
<dbReference type="GO" id="GO:0005840">
    <property type="term" value="C:ribosome"/>
    <property type="evidence" value="ECO:0007669"/>
    <property type="project" value="UniProtKB-KW"/>
</dbReference>
<dbReference type="PANTHER" id="PTHR15909">
    <property type="entry name" value="39S RIBOSOMAL PROTEIN L35, MITOCHONDRIAL"/>
    <property type="match status" value="1"/>
</dbReference>
<proteinExistence type="inferred from homology"/>
<evidence type="ECO:0000256" key="4">
    <source>
        <dbReference type="ARBA" id="ARBA00022980"/>
    </source>
</evidence>
<dbReference type="Proteomes" id="UP000261540">
    <property type="component" value="Unplaced"/>
</dbReference>
<dbReference type="GO" id="GO:0003735">
    <property type="term" value="F:structural constituent of ribosome"/>
    <property type="evidence" value="ECO:0007669"/>
    <property type="project" value="InterPro"/>
</dbReference>
<dbReference type="GeneTree" id="ENSGT00390000007547"/>
<keyword evidence="6" id="KW-0687">Ribonucleoprotein</keyword>
<evidence type="ECO:0000256" key="7">
    <source>
        <dbReference type="ARBA" id="ARBA00035273"/>
    </source>
</evidence>
<dbReference type="Ensembl" id="ENSPKIT00000023413.1">
    <property type="protein sequence ID" value="ENSPKIP00000011469.1"/>
    <property type="gene ID" value="ENSPKIG00000018550.1"/>
</dbReference>
<evidence type="ECO:0000256" key="5">
    <source>
        <dbReference type="ARBA" id="ARBA00023128"/>
    </source>
</evidence>
<reference evidence="9" key="1">
    <citation type="submission" date="2025-08" db="UniProtKB">
        <authorList>
            <consortium name="Ensembl"/>
        </authorList>
    </citation>
    <scope>IDENTIFICATION</scope>
</reference>
<keyword evidence="4" id="KW-0689">Ribosomal protein</keyword>
<comment type="subcellular location">
    <subcellularLocation>
        <location evidence="1">Mitochondrion</location>
    </subcellularLocation>
</comment>
<dbReference type="Gene3D" id="4.10.410.60">
    <property type="match status" value="1"/>
</dbReference>
<reference evidence="9" key="2">
    <citation type="submission" date="2025-09" db="UniProtKB">
        <authorList>
            <consortium name="Ensembl"/>
        </authorList>
    </citation>
    <scope>IDENTIFICATION</scope>
</reference>
<evidence type="ECO:0000256" key="1">
    <source>
        <dbReference type="ARBA" id="ARBA00004173"/>
    </source>
</evidence>
<evidence type="ECO:0000256" key="2">
    <source>
        <dbReference type="ARBA" id="ARBA00006598"/>
    </source>
</evidence>
<evidence type="ECO:0000313" key="9">
    <source>
        <dbReference type="Ensembl" id="ENSPKIP00000011469.1"/>
    </source>
</evidence>
<keyword evidence="3" id="KW-0809">Transit peptide</keyword>
<evidence type="ECO:0000256" key="8">
    <source>
        <dbReference type="ARBA" id="ARBA00035418"/>
    </source>
</evidence>
<evidence type="ECO:0000256" key="3">
    <source>
        <dbReference type="ARBA" id="ARBA00022946"/>
    </source>
</evidence>
<dbReference type="SUPFAM" id="SSF143034">
    <property type="entry name" value="L35p-like"/>
    <property type="match status" value="1"/>
</dbReference>
<sequence>RGRPLTETAWGRGTQTVSAQSPVASGVVRGLLRPLTLLRPGCSVSLPPRVPSLTCRFSTLTLGARSQRPALIGPALQATLPNHSLPRSGILYSAARLSPSLLAQPARTLTYYSLKKGKRKTVKAVVKRFLRLHCGLWLRRKAGYKKKLWKKKSVRKKRLREHVFCNATQSRMLNKMTTSFWKRRNWYLDDPYQKYHDRTNLKL</sequence>
<accession>A0A3B3QZX3</accession>
<evidence type="ECO:0000313" key="10">
    <source>
        <dbReference type="Proteomes" id="UP000261540"/>
    </source>
</evidence>
<evidence type="ECO:0000256" key="6">
    <source>
        <dbReference type="ARBA" id="ARBA00023274"/>
    </source>
</evidence>
<dbReference type="InterPro" id="IPR037229">
    <property type="entry name" value="Ribosomal_bL35_sf"/>
</dbReference>